<proteinExistence type="predicted"/>
<evidence type="ECO:0000313" key="1">
    <source>
        <dbReference type="EMBL" id="MFD2257744.1"/>
    </source>
</evidence>
<keyword evidence="2" id="KW-1185">Reference proteome</keyword>
<gene>
    <name evidence="1" type="ORF">ACFSSA_13770</name>
</gene>
<sequence>MLFLIPILVCITSGFCQEPVEEQNEGAETVAKSGYWEARLKGGEYLVALNQITSVSRHKYVLDGALIVDEVSIDTKGQALGRFYFVVPANASDQGGATKKLAESGLNAGARLAEVTGVEIHNMVAKNYPVTTHAKSIEYRILSSKQLEALFESVKSAWQSGKGQVFTGR</sequence>
<comment type="caution">
    <text evidence="1">The sequence shown here is derived from an EMBL/GenBank/DDBJ whole genome shotgun (WGS) entry which is preliminary data.</text>
</comment>
<evidence type="ECO:0008006" key="3">
    <source>
        <dbReference type="Google" id="ProtNLM"/>
    </source>
</evidence>
<reference evidence="2" key="1">
    <citation type="journal article" date="2019" name="Int. J. Syst. Evol. Microbiol.">
        <title>The Global Catalogue of Microorganisms (GCM) 10K type strain sequencing project: providing services to taxonomists for standard genome sequencing and annotation.</title>
        <authorList>
            <consortium name="The Broad Institute Genomics Platform"/>
            <consortium name="The Broad Institute Genome Sequencing Center for Infectious Disease"/>
            <person name="Wu L."/>
            <person name="Ma J."/>
        </authorList>
    </citation>
    <scope>NUCLEOTIDE SEQUENCE [LARGE SCALE GENOMIC DNA]</scope>
    <source>
        <strain evidence="2">CGMCC 4.7106</strain>
    </source>
</reference>
<name>A0ABW5DCU1_9BACT</name>
<organism evidence="1 2">
    <name type="scientific">Luteolibacter algae</name>
    <dbReference type="NCBI Taxonomy" id="454151"/>
    <lineage>
        <taxon>Bacteria</taxon>
        <taxon>Pseudomonadati</taxon>
        <taxon>Verrucomicrobiota</taxon>
        <taxon>Verrucomicrobiia</taxon>
        <taxon>Verrucomicrobiales</taxon>
        <taxon>Verrucomicrobiaceae</taxon>
        <taxon>Luteolibacter</taxon>
    </lineage>
</organism>
<evidence type="ECO:0000313" key="2">
    <source>
        <dbReference type="Proteomes" id="UP001597375"/>
    </source>
</evidence>
<dbReference type="Proteomes" id="UP001597375">
    <property type="component" value="Unassembled WGS sequence"/>
</dbReference>
<accession>A0ABW5DCU1</accession>
<protein>
    <recommendedName>
        <fullName evidence="3">DUF4468 domain-containing protein</fullName>
    </recommendedName>
</protein>
<dbReference type="EMBL" id="JBHUIT010000031">
    <property type="protein sequence ID" value="MFD2257744.1"/>
    <property type="molecule type" value="Genomic_DNA"/>
</dbReference>